<name>A0A318HLE4_9MYCO</name>
<evidence type="ECO:0000313" key="3">
    <source>
        <dbReference type="Proteomes" id="UP000247781"/>
    </source>
</evidence>
<keyword evidence="1" id="KW-1133">Transmembrane helix</keyword>
<evidence type="ECO:0000256" key="1">
    <source>
        <dbReference type="SAM" id="Phobius"/>
    </source>
</evidence>
<sequence length="59" mass="6538">MAYWLTGWGDDYLAANQMLANSGGNTFHWSGSSSWVALGLVILPFAVVGAGLYLRYRRR</sequence>
<feature type="transmembrane region" description="Helical" evidence="1">
    <location>
        <begin position="35"/>
        <end position="54"/>
    </location>
</feature>
<dbReference type="RefSeq" id="WP_110314580.1">
    <property type="nucleotide sequence ID" value="NZ_QJJU01000002.1"/>
</dbReference>
<dbReference type="EMBL" id="QJJU01000002">
    <property type="protein sequence ID" value="PXX11895.1"/>
    <property type="molecule type" value="Genomic_DNA"/>
</dbReference>
<dbReference type="Proteomes" id="UP000247781">
    <property type="component" value="Unassembled WGS sequence"/>
</dbReference>
<comment type="caution">
    <text evidence="2">The sequence shown here is derived from an EMBL/GenBank/DDBJ whole genome shotgun (WGS) entry which is preliminary data.</text>
</comment>
<reference evidence="3" key="1">
    <citation type="submission" date="2018-05" db="EMBL/GenBank/DDBJ databases">
        <authorList>
            <person name="Deangelis K."/>
            <person name="Huntemann M."/>
            <person name="Clum A."/>
            <person name="Pillay M."/>
            <person name="Palaniappan K."/>
            <person name="Varghese N."/>
            <person name="Mikhailova N."/>
            <person name="Stamatis D."/>
            <person name="Reddy T."/>
            <person name="Daum C."/>
            <person name="Shapiro N."/>
            <person name="Ivanova N."/>
            <person name="Kyrpides N."/>
            <person name="Woyke T."/>
        </authorList>
    </citation>
    <scope>NUCLEOTIDE SEQUENCE [LARGE SCALE GENOMIC DNA]</scope>
    <source>
        <strain evidence="3">GAS496</strain>
    </source>
</reference>
<dbReference type="AlphaFoldDB" id="A0A318HLE4"/>
<evidence type="ECO:0000313" key="2">
    <source>
        <dbReference type="EMBL" id="PXX11895.1"/>
    </source>
</evidence>
<reference evidence="2 3" key="2">
    <citation type="submission" date="2018-06" db="EMBL/GenBank/DDBJ databases">
        <title>Sequencing of bacterial isolates from soil warming experiment in Harvard Forest, Massachusetts, USA.</title>
        <authorList>
            <person name="Deangelis K.PhD."/>
        </authorList>
    </citation>
    <scope>NUCLEOTIDE SEQUENCE [LARGE SCALE GENOMIC DNA]</scope>
    <source>
        <strain evidence="2 3">GAS496</strain>
    </source>
</reference>
<gene>
    <name evidence="2" type="ORF">C8E89_10219</name>
</gene>
<keyword evidence="1" id="KW-0472">Membrane</keyword>
<keyword evidence="1" id="KW-0812">Transmembrane</keyword>
<protein>
    <submittedName>
        <fullName evidence="2">Uncharacterized protein</fullName>
    </submittedName>
</protein>
<accession>A0A318HLE4</accession>
<proteinExistence type="predicted"/>
<organism evidence="2 3">
    <name type="scientific">Mycolicibacterium moriokaense</name>
    <dbReference type="NCBI Taxonomy" id="39691"/>
    <lineage>
        <taxon>Bacteria</taxon>
        <taxon>Bacillati</taxon>
        <taxon>Actinomycetota</taxon>
        <taxon>Actinomycetes</taxon>
        <taxon>Mycobacteriales</taxon>
        <taxon>Mycobacteriaceae</taxon>
        <taxon>Mycolicibacterium</taxon>
    </lineage>
</organism>
<keyword evidence="3" id="KW-1185">Reference proteome</keyword>